<dbReference type="InterPro" id="IPR022737">
    <property type="entry name" value="RapA_C"/>
</dbReference>
<dbReference type="Pfam" id="PF12137">
    <property type="entry name" value="RapA_C"/>
    <property type="match status" value="1"/>
</dbReference>
<dbReference type="InterPro" id="IPR027417">
    <property type="entry name" value="P-loop_NTPase"/>
</dbReference>
<dbReference type="Pfam" id="PF18339">
    <property type="entry name" value="Tudor_1_RapA"/>
    <property type="match status" value="1"/>
</dbReference>
<gene>
    <name evidence="9 12" type="primary">rapA</name>
    <name evidence="12" type="ORF">I8J31_12685</name>
</gene>
<evidence type="ECO:0000256" key="9">
    <source>
        <dbReference type="HAMAP-Rule" id="MF_01821"/>
    </source>
</evidence>
<evidence type="ECO:0000313" key="12">
    <source>
        <dbReference type="EMBL" id="MBJ7538534.1"/>
    </source>
</evidence>
<keyword evidence="4 9" id="KW-0067">ATP-binding</keyword>
<dbReference type="PROSITE" id="PS51194">
    <property type="entry name" value="HELICASE_CTER"/>
    <property type="match status" value="1"/>
</dbReference>
<protein>
    <recommendedName>
        <fullName evidence="9">RNA polymerase-associated protein RapA</fullName>
        <ecNumber evidence="9">3.6.4.-</ecNumber>
    </recommendedName>
    <alternativeName>
        <fullName evidence="9">ATP-dependent helicase HepA</fullName>
    </alternativeName>
</protein>
<dbReference type="EMBL" id="JAEMNX010000014">
    <property type="protein sequence ID" value="MBJ7538534.1"/>
    <property type="molecule type" value="Genomic_DNA"/>
</dbReference>
<dbReference type="SUPFAM" id="SSF52540">
    <property type="entry name" value="P-loop containing nucleoside triphosphate hydrolases"/>
    <property type="match status" value="2"/>
</dbReference>
<evidence type="ECO:0000256" key="2">
    <source>
        <dbReference type="ARBA" id="ARBA00022801"/>
    </source>
</evidence>
<evidence type="ECO:0000256" key="4">
    <source>
        <dbReference type="ARBA" id="ARBA00022840"/>
    </source>
</evidence>
<evidence type="ECO:0000256" key="1">
    <source>
        <dbReference type="ARBA" id="ARBA00022741"/>
    </source>
</evidence>
<proteinExistence type="inferred from homology"/>
<dbReference type="Gene3D" id="2.30.30.140">
    <property type="match status" value="1"/>
</dbReference>
<comment type="function">
    <text evidence="9">Transcription regulator that activates transcription by stimulating RNA polymerase (RNAP) recycling in case of stress conditions such as supercoiled DNA or high salt concentrations. Probably acts by releasing the RNAP, when it is trapped or immobilized on tightly supercoiled DNA. Does not activate transcription on linear DNA. Probably not involved in DNA repair.</text>
</comment>
<evidence type="ECO:0000259" key="11">
    <source>
        <dbReference type="PROSITE" id="PS51194"/>
    </source>
</evidence>
<dbReference type="InterPro" id="IPR040765">
    <property type="entry name" value="Tudor_1_RapA"/>
</dbReference>
<dbReference type="EC" id="3.6.4.-" evidence="9"/>
<dbReference type="Pfam" id="PF00176">
    <property type="entry name" value="SNF2-rel_dom"/>
    <property type="match status" value="1"/>
</dbReference>
<keyword evidence="6 9" id="KW-0238">DNA-binding</keyword>
<evidence type="ECO:0000256" key="6">
    <source>
        <dbReference type="ARBA" id="ARBA00023125"/>
    </source>
</evidence>
<evidence type="ECO:0000256" key="8">
    <source>
        <dbReference type="ARBA" id="ARBA00023163"/>
    </source>
</evidence>
<dbReference type="PROSITE" id="PS51192">
    <property type="entry name" value="HELICASE_ATP_BIND_1"/>
    <property type="match status" value="1"/>
</dbReference>
<dbReference type="GO" id="GO:0005524">
    <property type="term" value="F:ATP binding"/>
    <property type="evidence" value="ECO:0007669"/>
    <property type="project" value="UniProtKB-UniRule"/>
</dbReference>
<comment type="caution">
    <text evidence="12">The sequence shown here is derived from an EMBL/GenBank/DDBJ whole genome shotgun (WGS) entry which is preliminary data.</text>
</comment>
<keyword evidence="5 9" id="KW-0805">Transcription regulation</keyword>
<evidence type="ECO:0000259" key="10">
    <source>
        <dbReference type="PROSITE" id="PS51192"/>
    </source>
</evidence>
<evidence type="ECO:0000313" key="13">
    <source>
        <dbReference type="Proteomes" id="UP000628710"/>
    </source>
</evidence>
<feature type="domain" description="Helicase ATP-binding" evidence="10">
    <location>
        <begin position="157"/>
        <end position="327"/>
    </location>
</feature>
<dbReference type="GO" id="GO:0016817">
    <property type="term" value="F:hydrolase activity, acting on acid anhydrides"/>
    <property type="evidence" value="ECO:0007669"/>
    <property type="project" value="InterPro"/>
</dbReference>
<dbReference type="GO" id="GO:0004386">
    <property type="term" value="F:helicase activity"/>
    <property type="evidence" value="ECO:0007669"/>
    <property type="project" value="UniProtKB-UniRule"/>
</dbReference>
<keyword evidence="7 9" id="KW-0010">Activator</keyword>
<feature type="short sequence motif" description="DEAH box" evidence="9">
    <location>
        <begin position="273"/>
        <end position="276"/>
    </location>
</feature>
<keyword evidence="3 9" id="KW-0347">Helicase</keyword>
<comment type="subunit">
    <text evidence="9">Interacts with the RNAP. Has a higher affinity for the core RNAP than for the holoenzyme. Its ATPase activity is stimulated by binding to RNAP.</text>
</comment>
<dbReference type="CDD" id="cd18011">
    <property type="entry name" value="DEXDc_RapA"/>
    <property type="match status" value="1"/>
</dbReference>
<dbReference type="NCBIfam" id="NF003426">
    <property type="entry name" value="PRK04914.1"/>
    <property type="match status" value="1"/>
</dbReference>
<accession>A0A934JWK0</accession>
<dbReference type="RefSeq" id="WP_199468937.1">
    <property type="nucleotide sequence ID" value="NZ_JAEMNX010000014.1"/>
</dbReference>
<evidence type="ECO:0000256" key="5">
    <source>
        <dbReference type="ARBA" id="ARBA00023015"/>
    </source>
</evidence>
<dbReference type="InterPro" id="IPR001650">
    <property type="entry name" value="Helicase_C-like"/>
</dbReference>
<reference evidence="12" key="1">
    <citation type="submission" date="2020-12" db="EMBL/GenBank/DDBJ databases">
        <title>Marinomonas arctica sp. nov., a psychrotolerant bacterium isolated from the Arctic.</title>
        <authorList>
            <person name="Zhang Y."/>
        </authorList>
    </citation>
    <scope>NUCLEOTIDE SEQUENCE</scope>
    <source>
        <strain evidence="12">C1424</strain>
    </source>
</reference>
<comment type="similarity">
    <text evidence="9">Belongs to the SNF2/RAD54 helicase family. RapA subfamily.</text>
</comment>
<dbReference type="Proteomes" id="UP000628710">
    <property type="component" value="Unassembled WGS sequence"/>
</dbReference>
<dbReference type="Gene3D" id="3.40.50.10810">
    <property type="entry name" value="Tandem AAA-ATPase domain"/>
    <property type="match status" value="1"/>
</dbReference>
<evidence type="ECO:0000256" key="3">
    <source>
        <dbReference type="ARBA" id="ARBA00022806"/>
    </source>
</evidence>
<dbReference type="InterPro" id="IPR023949">
    <property type="entry name" value="Helicase_RapA"/>
</dbReference>
<dbReference type="AlphaFoldDB" id="A0A934JWK0"/>
<dbReference type="InterPro" id="IPR038718">
    <property type="entry name" value="SNF2-like_sf"/>
</dbReference>
<dbReference type="GO" id="GO:0003677">
    <property type="term" value="F:DNA binding"/>
    <property type="evidence" value="ECO:0007669"/>
    <property type="project" value="UniProtKB-KW"/>
</dbReference>
<sequence length="942" mass="108501">MYQTGQRWSSRNEPDLGVGMIIEKQNRSFTIHFPDAESDRQYSSSQTSLVRRTLTVGDQLHYQDDTFTVLEVEEIDGLIEYRVSDDDDWLEESLIQFPRNDKNELDSLLALSPARRMWFDLRRHTLEHQATHAASQVRGLMGLKAELLPHQIYLANEIANRPQARALLCDEVGMGKTLEAGLILHHRLLNGLCKRVLILTPTNLQHQWLVEMLRRFHQPFSLINEAVYEDFMEGDDNPFEQQPFVIAPIDWASQHPNATQHMLDAEWDMVIVDEAHHLAWHPETPSVGYQVVARLAAKTESLLLLSATPEQTGEREHFSRLQLLDADHYHDFERYQAQQQEFKQAAELAETLLPFSQDDNQDAPLDWQTLFADYLTEVKAKDWFIELTDANNKTPSQAAKEAISWLIDRHGTGREMFRNTRAAVGGFPDRYLHAYPLENNEAFASASHHVQPETEVQDGLWEQDPRWNWLKEFLECQAEKILIICHTADMAQWLNDQLTFAGFQSADFHEQMPLIHRDRAAAYFADEEGAQVLVCSEIGSEGRNFQFSHHLVMYDLPEHPDLLEQRIGRLDRLGQLNDVQIHVPYLQQSVQERLFNWYHHALNAFCRTTGVGDKVEEAFGDSLHAYLHGQDDDTNLLEEARLYHEAVLKQMEEGRNRLLEMSSCRPEQAKALIEQINDQATQGLHNYIEKVTHAFNIYADCMNDDPQKSAWFLRPSSDMMLEALPGIEEEGKMLMLDRRQASQREDVAFATWEHPLITMLMDEVQGFDSGKLTSAILPISALPEGTVLVESMFVIEATAHPRLKLAQSLPMTPMWQLSDSNSKFLHQQFTADKWAEKLKGVPNRVAEQWVAALRKDLIEVLQAHQLNAQDQARPIVHAAKTAYQHKCQNEIERLTELKSFNSAIRDEDIQHLENNMQEGLVRIDEHQIRLDAIRIILTTKPE</sequence>
<dbReference type="Gene3D" id="3.40.50.300">
    <property type="entry name" value="P-loop containing nucleotide triphosphate hydrolases"/>
    <property type="match status" value="1"/>
</dbReference>
<dbReference type="InterPro" id="IPR057342">
    <property type="entry name" value="DEXDc_RapA"/>
</dbReference>
<dbReference type="CDD" id="cd18793">
    <property type="entry name" value="SF2_C_SNF"/>
    <property type="match status" value="1"/>
</dbReference>
<dbReference type="Gene3D" id="3.30.360.80">
    <property type="match status" value="1"/>
</dbReference>
<name>A0A934JWK0_9GAMM</name>
<dbReference type="InterPro" id="IPR049730">
    <property type="entry name" value="SNF2/RAD54-like_C"/>
</dbReference>
<evidence type="ECO:0000256" key="7">
    <source>
        <dbReference type="ARBA" id="ARBA00023159"/>
    </source>
</evidence>
<keyword evidence="13" id="KW-1185">Reference proteome</keyword>
<dbReference type="GO" id="GO:0006355">
    <property type="term" value="P:regulation of DNA-templated transcription"/>
    <property type="evidence" value="ECO:0007669"/>
    <property type="project" value="UniProtKB-UniRule"/>
</dbReference>
<feature type="domain" description="Helicase C-terminal" evidence="11">
    <location>
        <begin position="469"/>
        <end position="648"/>
    </location>
</feature>
<dbReference type="Gene3D" id="6.10.140.1500">
    <property type="match status" value="1"/>
</dbReference>
<keyword evidence="2 9" id="KW-0378">Hydrolase</keyword>
<dbReference type="HAMAP" id="MF_01821">
    <property type="entry name" value="Helicase_RapA"/>
    <property type="match status" value="1"/>
</dbReference>
<dbReference type="SMART" id="SM00487">
    <property type="entry name" value="DEXDc"/>
    <property type="match status" value="1"/>
</dbReference>
<organism evidence="12 13">
    <name type="scientific">Marinomonas transparens</name>
    <dbReference type="NCBI Taxonomy" id="2795388"/>
    <lineage>
        <taxon>Bacteria</taxon>
        <taxon>Pseudomonadati</taxon>
        <taxon>Pseudomonadota</taxon>
        <taxon>Gammaproteobacteria</taxon>
        <taxon>Oceanospirillales</taxon>
        <taxon>Oceanospirillaceae</taxon>
        <taxon>Marinomonas</taxon>
    </lineage>
</organism>
<dbReference type="InterPro" id="IPR014001">
    <property type="entry name" value="Helicase_ATP-bd"/>
</dbReference>
<dbReference type="Pfam" id="PF00271">
    <property type="entry name" value="Helicase_C"/>
    <property type="match status" value="1"/>
</dbReference>
<dbReference type="PANTHER" id="PTHR45766">
    <property type="entry name" value="DNA ANNEALING HELICASE AND ENDONUCLEASE ZRANB3 FAMILY MEMBER"/>
    <property type="match status" value="1"/>
</dbReference>
<keyword evidence="8 9" id="KW-0804">Transcription</keyword>
<dbReference type="SMART" id="SM00490">
    <property type="entry name" value="HELICc"/>
    <property type="match status" value="1"/>
</dbReference>
<keyword evidence="1 9" id="KW-0547">Nucleotide-binding</keyword>
<dbReference type="PANTHER" id="PTHR45766:SF6">
    <property type="entry name" value="SWI_SNF-RELATED MATRIX-ASSOCIATED ACTIN-DEPENDENT REGULATOR OF CHROMATIN SUBFAMILY A-LIKE PROTEIN 1"/>
    <property type="match status" value="1"/>
</dbReference>
<feature type="binding site" evidence="9">
    <location>
        <begin position="170"/>
        <end position="177"/>
    </location>
    <ligand>
        <name>ATP</name>
        <dbReference type="ChEBI" id="CHEBI:30616"/>
    </ligand>
</feature>
<dbReference type="InterPro" id="IPR000330">
    <property type="entry name" value="SNF2_N"/>
</dbReference>